<evidence type="ECO:0000256" key="2">
    <source>
        <dbReference type="ARBA" id="ARBA00022771"/>
    </source>
</evidence>
<keyword evidence="8" id="KW-1185">Reference proteome</keyword>
<feature type="domain" description="MYND-type" evidence="6">
    <location>
        <begin position="968"/>
        <end position="1012"/>
    </location>
</feature>
<feature type="compositionally biased region" description="Low complexity" evidence="5">
    <location>
        <begin position="372"/>
        <end position="383"/>
    </location>
</feature>
<keyword evidence="3" id="KW-0862">Zinc</keyword>
<evidence type="ECO:0000256" key="1">
    <source>
        <dbReference type="ARBA" id="ARBA00022723"/>
    </source>
</evidence>
<feature type="compositionally biased region" description="Acidic residues" evidence="5">
    <location>
        <begin position="833"/>
        <end position="842"/>
    </location>
</feature>
<evidence type="ECO:0000256" key="5">
    <source>
        <dbReference type="SAM" id="MobiDB-lite"/>
    </source>
</evidence>
<dbReference type="Pfam" id="PF01753">
    <property type="entry name" value="zf-MYND"/>
    <property type="match status" value="1"/>
</dbReference>
<dbReference type="InterPro" id="IPR002893">
    <property type="entry name" value="Znf_MYND"/>
</dbReference>
<reference evidence="7 8" key="1">
    <citation type="journal article" date="2021" name="Sci. Rep.">
        <title>Genome sequencing of the multicellular alga Astrephomene provides insights into convergent evolution of germ-soma differentiation.</title>
        <authorList>
            <person name="Yamashita S."/>
            <person name="Yamamoto K."/>
            <person name="Matsuzaki R."/>
            <person name="Suzuki S."/>
            <person name="Yamaguchi H."/>
            <person name="Hirooka S."/>
            <person name="Minakuchi Y."/>
            <person name="Miyagishima S."/>
            <person name="Kawachi M."/>
            <person name="Toyoda A."/>
            <person name="Nozaki H."/>
        </authorList>
    </citation>
    <scope>NUCLEOTIDE SEQUENCE [LARGE SCALE GENOMIC DNA]</scope>
    <source>
        <strain evidence="7 8">NIES-4017</strain>
    </source>
</reference>
<dbReference type="Proteomes" id="UP001054857">
    <property type="component" value="Unassembled WGS sequence"/>
</dbReference>
<keyword evidence="2 4" id="KW-0863">Zinc-finger</keyword>
<feature type="compositionally biased region" description="Low complexity" evidence="5">
    <location>
        <begin position="507"/>
        <end position="528"/>
    </location>
</feature>
<evidence type="ECO:0000256" key="4">
    <source>
        <dbReference type="PROSITE-ProRule" id="PRU00134"/>
    </source>
</evidence>
<accession>A0AAD3DM55</accession>
<comment type="caution">
    <text evidence="7">The sequence shown here is derived from an EMBL/GenBank/DDBJ whole genome shotgun (WGS) entry which is preliminary data.</text>
</comment>
<feature type="region of interest" description="Disordered" evidence="5">
    <location>
        <begin position="359"/>
        <end position="383"/>
    </location>
</feature>
<dbReference type="EMBL" id="BMAR01000004">
    <property type="protein sequence ID" value="GFR42987.1"/>
    <property type="molecule type" value="Genomic_DNA"/>
</dbReference>
<feature type="region of interest" description="Disordered" evidence="5">
    <location>
        <begin position="507"/>
        <end position="532"/>
    </location>
</feature>
<dbReference type="GO" id="GO:0008270">
    <property type="term" value="F:zinc ion binding"/>
    <property type="evidence" value="ECO:0007669"/>
    <property type="project" value="UniProtKB-KW"/>
</dbReference>
<evidence type="ECO:0000313" key="8">
    <source>
        <dbReference type="Proteomes" id="UP001054857"/>
    </source>
</evidence>
<feature type="region of interest" description="Disordered" evidence="5">
    <location>
        <begin position="801"/>
        <end position="845"/>
    </location>
</feature>
<dbReference type="PROSITE" id="PS50865">
    <property type="entry name" value="ZF_MYND_2"/>
    <property type="match status" value="1"/>
</dbReference>
<dbReference type="SUPFAM" id="SSF144232">
    <property type="entry name" value="HIT/MYND zinc finger-like"/>
    <property type="match status" value="1"/>
</dbReference>
<evidence type="ECO:0000256" key="3">
    <source>
        <dbReference type="ARBA" id="ARBA00022833"/>
    </source>
</evidence>
<proteinExistence type="predicted"/>
<keyword evidence="1" id="KW-0479">Metal-binding</keyword>
<organism evidence="7 8">
    <name type="scientific">Astrephomene gubernaculifera</name>
    <dbReference type="NCBI Taxonomy" id="47775"/>
    <lineage>
        <taxon>Eukaryota</taxon>
        <taxon>Viridiplantae</taxon>
        <taxon>Chlorophyta</taxon>
        <taxon>core chlorophytes</taxon>
        <taxon>Chlorophyceae</taxon>
        <taxon>CS clade</taxon>
        <taxon>Chlamydomonadales</taxon>
        <taxon>Astrephomenaceae</taxon>
        <taxon>Astrephomene</taxon>
    </lineage>
</organism>
<name>A0AAD3DM55_9CHLO</name>
<sequence length="1021" mass="107855">MMAAAASIRIVGKVRTDAAAQSAAATSSSPEPVVLSEAMSTVAVLFSVLHYLYSAVFNVNEMVEQEQPQASAPLVASLVTALERSQLLEVACSALLDVPLPPQASIRQLEALTFDIAFATSSLANTISTLAWMSKDPNFIAIGRGPAEDSAGATPAAGQQATLQERVGRLLCLPSTSRLQVVLLKRFCLNAAATAPAGSSNSGGSGCGWEFMDAMRLDFRLCEQVVEEGNRLGGVSSSALLSLALPALCSWSVAAGLPQLHSLLPADLDTQLSGALEATVRLSKARSEDTAPDAAIRVMEAILIPVLDCVGRHRLAVIATGRDRDGRPKAHPKPTELEAVAWAVVASVELVSDQQRLGKASGAGAGGRRTGQRQQRAAGKAGAGLERATQLDLNVNHWLHRLVEATKVQANIFPVEGTSGVSSDAQQDAARRLARAGLLPALDHALRLLATYSDPAVLCDTALAAVSEVTRNLGPQLLLLQHQHPLGEPSSISSSAAVAAAQSGTGASGSASVGGSNSSSSQPASGQQPTPPPSLDLGLYLSVAKLAGTTAAKMEEATALATAAGFCTYSSGEVRRDLHVLRAVLSRTLRTLGSLCKSVGPAVPPPSSPDMAAIAARPGVRAAATFCMRGWLRAALALVRSLEHEHRVLWQPRNVCMFRDARWDDYIGHSRKQMEEVVKECLPDVLAHAPAYLVCLLASDMPLPEVLSLQPEELLCCCGELLAAWLKALDADIEYTLHREARMQMLRQQFPRIAVVEQLSASSDVELAKAAVAGLSLALPTLAAREDTAPLVLKWLRRRGNAERPGSSRSGGAAGRGQEDSSARRGASRQQQQEEDADEEVASGEVPALQMRVTLGEVLRVLQSTRVTGLRSLGACQRCLQDPLSAAAVREPGGERWAALRRCGQRCLRELLLAEQAGAGVAEAGSHLAIREHRCRQALQAAGLEDPQQGAQERPQPAAADMLKACCNPWCGNFEGPSEGALRLCKCAGCKAVRYCGAACQKQHWPYHKSLCPVLKAQRKG</sequence>
<dbReference type="Gene3D" id="6.10.140.2220">
    <property type="match status" value="1"/>
</dbReference>
<protein>
    <recommendedName>
        <fullName evidence="6">MYND-type domain-containing protein</fullName>
    </recommendedName>
</protein>
<gene>
    <name evidence="7" type="ORF">Agub_g3986</name>
</gene>
<dbReference type="AlphaFoldDB" id="A0AAD3DM55"/>
<evidence type="ECO:0000313" key="7">
    <source>
        <dbReference type="EMBL" id="GFR42987.1"/>
    </source>
</evidence>
<evidence type="ECO:0000259" key="6">
    <source>
        <dbReference type="PROSITE" id="PS50865"/>
    </source>
</evidence>